<protein>
    <recommendedName>
        <fullName evidence="1">DUF659 domain-containing protein</fullName>
    </recommendedName>
</protein>
<evidence type="ECO:0000313" key="3">
    <source>
        <dbReference type="Proteomes" id="UP000288805"/>
    </source>
</evidence>
<evidence type="ECO:0000313" key="2">
    <source>
        <dbReference type="EMBL" id="RVX06384.1"/>
    </source>
</evidence>
<accession>A0A438JBR0</accession>
<organism evidence="2 3">
    <name type="scientific">Vitis vinifera</name>
    <name type="common">Grape</name>
    <dbReference type="NCBI Taxonomy" id="29760"/>
    <lineage>
        <taxon>Eukaryota</taxon>
        <taxon>Viridiplantae</taxon>
        <taxon>Streptophyta</taxon>
        <taxon>Embryophyta</taxon>
        <taxon>Tracheophyta</taxon>
        <taxon>Spermatophyta</taxon>
        <taxon>Magnoliopsida</taxon>
        <taxon>eudicotyledons</taxon>
        <taxon>Gunneridae</taxon>
        <taxon>Pentapetalae</taxon>
        <taxon>rosids</taxon>
        <taxon>Vitales</taxon>
        <taxon>Vitaceae</taxon>
        <taxon>Viteae</taxon>
        <taxon>Vitis</taxon>
    </lineage>
</organism>
<gene>
    <name evidence="2" type="ORF">CK203_023593</name>
</gene>
<dbReference type="SUPFAM" id="SSF53098">
    <property type="entry name" value="Ribonuclease H-like"/>
    <property type="match status" value="1"/>
</dbReference>
<feature type="domain" description="DUF659" evidence="1">
    <location>
        <begin position="47"/>
        <end position="137"/>
    </location>
</feature>
<name>A0A438JBR0_VITVI</name>
<reference evidence="2 3" key="1">
    <citation type="journal article" date="2018" name="PLoS Genet.">
        <title>Population sequencing reveals clonal diversity and ancestral inbreeding in the grapevine cultivar Chardonnay.</title>
        <authorList>
            <person name="Roach M.J."/>
            <person name="Johnson D.L."/>
            <person name="Bohlmann J."/>
            <person name="van Vuuren H.J."/>
            <person name="Jones S.J."/>
            <person name="Pretorius I.S."/>
            <person name="Schmidt S.A."/>
            <person name="Borneman A.R."/>
        </authorList>
    </citation>
    <scope>NUCLEOTIDE SEQUENCE [LARGE SCALE GENOMIC DNA]</scope>
    <source>
        <strain evidence="3">cv. Chardonnay</strain>
        <tissue evidence="2">Leaf</tissue>
    </source>
</reference>
<evidence type="ECO:0000259" key="1">
    <source>
        <dbReference type="Pfam" id="PF04937"/>
    </source>
</evidence>
<dbReference type="EMBL" id="QGNW01000051">
    <property type="protein sequence ID" value="RVX06384.1"/>
    <property type="molecule type" value="Genomic_DNA"/>
</dbReference>
<comment type="caution">
    <text evidence="2">The sequence shown here is derived from an EMBL/GenBank/DDBJ whole genome shotgun (WGS) entry which is preliminary data.</text>
</comment>
<sequence>MYSKGLPFNTVNDPYWFPMIDAVANFGPGFKPPSMHELRTWILKERDGKSRCLINFLVNSPAGTWFMKSIDASDTIKNGELMFKYLDEVVEEIGEENVVQVITDNASNYVNAGMRLMEKRSRLWWTPCAAHCIDLMLRILES</sequence>
<dbReference type="PANTHER" id="PTHR32166:SF74">
    <property type="entry name" value="OS05G0256350 PROTEIN"/>
    <property type="match status" value="1"/>
</dbReference>
<dbReference type="InterPro" id="IPR012337">
    <property type="entry name" value="RNaseH-like_sf"/>
</dbReference>
<proteinExistence type="predicted"/>
<dbReference type="InterPro" id="IPR007021">
    <property type="entry name" value="DUF659"/>
</dbReference>
<dbReference type="Proteomes" id="UP000288805">
    <property type="component" value="Unassembled WGS sequence"/>
</dbReference>
<dbReference type="PANTHER" id="PTHR32166">
    <property type="entry name" value="OSJNBA0013A04.12 PROTEIN"/>
    <property type="match status" value="1"/>
</dbReference>
<dbReference type="AlphaFoldDB" id="A0A438JBR0"/>
<dbReference type="Pfam" id="PF04937">
    <property type="entry name" value="DUF659"/>
    <property type="match status" value="1"/>
</dbReference>